<keyword evidence="4 7" id="KW-1133">Transmembrane helix</keyword>
<evidence type="ECO:0000256" key="2">
    <source>
        <dbReference type="ARBA" id="ARBA00022692"/>
    </source>
</evidence>
<keyword evidence="10" id="KW-1185">Reference proteome</keyword>
<dbReference type="Pfam" id="PF00520">
    <property type="entry name" value="Ion_trans"/>
    <property type="match status" value="2"/>
</dbReference>
<dbReference type="GO" id="GO:0005216">
    <property type="term" value="F:monoatomic ion channel activity"/>
    <property type="evidence" value="ECO:0007669"/>
    <property type="project" value="InterPro"/>
</dbReference>
<organism evidence="9 10">
    <name type="scientific">Actinomortierella ambigua</name>
    <dbReference type="NCBI Taxonomy" id="1343610"/>
    <lineage>
        <taxon>Eukaryota</taxon>
        <taxon>Fungi</taxon>
        <taxon>Fungi incertae sedis</taxon>
        <taxon>Mucoromycota</taxon>
        <taxon>Mortierellomycotina</taxon>
        <taxon>Mortierellomycetes</taxon>
        <taxon>Mortierellales</taxon>
        <taxon>Mortierellaceae</taxon>
        <taxon>Actinomortierella</taxon>
    </lineage>
</organism>
<dbReference type="GO" id="GO:0005886">
    <property type="term" value="C:plasma membrane"/>
    <property type="evidence" value="ECO:0007669"/>
    <property type="project" value="TreeGrafter"/>
</dbReference>
<evidence type="ECO:0000256" key="5">
    <source>
        <dbReference type="ARBA" id="ARBA00023136"/>
    </source>
</evidence>
<evidence type="ECO:0000313" key="10">
    <source>
        <dbReference type="Proteomes" id="UP000807716"/>
    </source>
</evidence>
<feature type="transmembrane region" description="Helical" evidence="7">
    <location>
        <begin position="1252"/>
        <end position="1276"/>
    </location>
</feature>
<evidence type="ECO:0000256" key="3">
    <source>
        <dbReference type="ARBA" id="ARBA00022737"/>
    </source>
</evidence>
<keyword evidence="3" id="KW-0677">Repeat</keyword>
<comment type="caution">
    <text evidence="9">The sequence shown here is derived from an EMBL/GenBank/DDBJ whole genome shotgun (WGS) entry which is preliminary data.</text>
</comment>
<evidence type="ECO:0000256" key="7">
    <source>
        <dbReference type="SAM" id="Phobius"/>
    </source>
</evidence>
<proteinExistence type="predicted"/>
<evidence type="ECO:0000259" key="8">
    <source>
        <dbReference type="Pfam" id="PF00520"/>
    </source>
</evidence>
<accession>A0A9P6QIR6</accession>
<reference evidence="9" key="1">
    <citation type="journal article" date="2020" name="Fungal Divers.">
        <title>Resolving the Mortierellaceae phylogeny through synthesis of multi-gene phylogenetics and phylogenomics.</title>
        <authorList>
            <person name="Vandepol N."/>
            <person name="Liber J."/>
            <person name="Desiro A."/>
            <person name="Na H."/>
            <person name="Kennedy M."/>
            <person name="Barry K."/>
            <person name="Grigoriev I.V."/>
            <person name="Miller A.N."/>
            <person name="O'Donnell K."/>
            <person name="Stajich J.E."/>
            <person name="Bonito G."/>
        </authorList>
    </citation>
    <scope>NUCLEOTIDE SEQUENCE</scope>
    <source>
        <strain evidence="9">BC1065</strain>
    </source>
</reference>
<feature type="transmembrane region" description="Helical" evidence="7">
    <location>
        <begin position="1167"/>
        <end position="1190"/>
    </location>
</feature>
<feature type="transmembrane region" description="Helical" evidence="7">
    <location>
        <begin position="2669"/>
        <end position="2688"/>
    </location>
</feature>
<dbReference type="Proteomes" id="UP000807716">
    <property type="component" value="Unassembled WGS sequence"/>
</dbReference>
<dbReference type="GO" id="GO:0098703">
    <property type="term" value="P:calcium ion import across plasma membrane"/>
    <property type="evidence" value="ECO:0007669"/>
    <property type="project" value="TreeGrafter"/>
</dbReference>
<keyword evidence="2 7" id="KW-0812">Transmembrane</keyword>
<feature type="region of interest" description="Disordered" evidence="6">
    <location>
        <begin position="342"/>
        <end position="363"/>
    </location>
</feature>
<feature type="domain" description="Ion transport" evidence="8">
    <location>
        <begin position="1148"/>
        <end position="1287"/>
    </location>
</feature>
<dbReference type="EMBL" id="JAAAJB010000019">
    <property type="protein sequence ID" value="KAG0269731.1"/>
    <property type="molecule type" value="Genomic_DNA"/>
</dbReference>
<dbReference type="OrthoDB" id="2377581at2759"/>
<feature type="transmembrane region" description="Helical" evidence="7">
    <location>
        <begin position="2793"/>
        <end position="2817"/>
    </location>
</feature>
<dbReference type="PANTHER" id="PTHR10582">
    <property type="entry name" value="TRANSIENT RECEPTOR POTENTIAL ION CHANNEL PROTEIN"/>
    <property type="match status" value="1"/>
</dbReference>
<evidence type="ECO:0000256" key="1">
    <source>
        <dbReference type="ARBA" id="ARBA00004141"/>
    </source>
</evidence>
<evidence type="ECO:0000256" key="4">
    <source>
        <dbReference type="ARBA" id="ARBA00022989"/>
    </source>
</evidence>
<dbReference type="PANTHER" id="PTHR10582:SF2">
    <property type="entry name" value="INACTIVE"/>
    <property type="match status" value="1"/>
</dbReference>
<evidence type="ECO:0000256" key="6">
    <source>
        <dbReference type="SAM" id="MobiDB-lite"/>
    </source>
</evidence>
<sequence>MDLFDINDLDDPDETPYREPDWWNQSTIPLYLDARVEDLEFLISVQDHQNTDDYYTQSVSTMRPTLAPAIRKVQERLFVVPKPGIEKSLFGIELPKPPTNPAPGLEEAVTRPPPESLYGYFEPSVTVSSETSNDLESRDCPELVANFKPIAAGLYNLLLRVKADGPTSVHLNMRVKIKYEAEYGHCDTVYSRFSKDSTVTEQGWHYLVAENQIEVRPHKENAWVNIRIMRNEKSDHPFVGKLWTRSVELVPFGHDPIDKDVSEKDVSSLGASFTIDWRTATKTQPGENASIYDISLGLAISATGDQIAVYQMPRIGDWQDGMEVPTARLGFHLFRNPLADKETSVSVPGEPQMMSENGPVQPDQSMLTRLETSITLKNAVGYATYVGQYEDDSGKLSPAKFIFCNGLYLDVYEVNSYGLIPSHTISLEGLTPTISRRFACEMTMDSICENIFLWVEDGGRYCSTWDLSNGSAITRLDTSRWRYDNINSETMSFACSQNIMAIVGFDNSIATFYADSGIEISRRRFMNRRVKYIGFASNQSTELFVVIRERSEEDFSSITLDPFQLDIEFSAPTITIPTYSTIFCHLGQRLWTGKEIGVVCQPDVSNINLYPIEEPSTDDGQVGQRRVSLLMPRCITTSNNVHYEITISSVSVEDTPIGGVEPSERLVEIWKISENPPTESTERTLVFSFVPEPWEQRAPSHGFFLPTGDRFVVYATRTIQVWGLPVDKEPCKLLYFWSMFQPRPTVQRNKTEMELVLIDHKRLINIFFHEYSSTAGKTRVRANVVPQEKRGIRAEIRQVHIPNWPIRRVDRRKTTEDCFQSIRLLALAYTIVSSGYDVTQDVGLRNSNHEVHASAILNFVNHHINHTIYSEQLPMQTFRGNFWQPPTENSVTLWTYFLAERHLPVLCTKLITDLLNMDDCAWIPRKNEPMSPILAIIERKNLAFTEAFIYFCVRRTIECNPAYMFPVVQSFQILSLLYPDIISNILEMLSYVPAQSLDLNKSHVTFSDFDWRKFFGRSKSRKLKEYAFSVFIRHLTVLPPSVSRNSIIKTYPKPGSFVLTPIAADLARSMSETAKVSVAMTTIDDQNVEVPHDTKIFVAPFPRLSMCGIDVNTGRSMGQSQFSCLAGRDFFDNPAMMAVLRFKLFELRVYQPLGIIVNIIIRIMRRIAWFFIIFAIMIIGFTHALVHILYTSKPECEPDENGKVPDKIVDCKTKLKAETEYPDQFFQGISGTLFFLAGRYDFVGNNFGSNDYAFHLTMIIFYFFTGLVLLNVLIALMNDAYNQCGQEGQLAWLKQWSKILDEVETIFLRHFQAKRLRHLLPDYIYYAAPIKVAEAYRAQLTVSEEATLSSETRLACETDARQDGDMKKKIDILEEQQRRQTAMLEALITMLIESPKARSSTQMDLFDLDDLEFEDDPMSTGSLYTLHELEYWWNARTAQLYLNARCDNDDFFLGARDDQDTDDYDAQSVSTMRSTFAPAVREVHERLFVVPESGMQDSLFGIKLPKPPTNPAPGLEEAVTRPPPESLHGYFQSSVIVSPESSSDLKSRDCQELVANFNPVAAGLYNLLLRVKADGPTSVHLNVHVKIKYEAEYGTCDTVYSRFSKDSTVTEEDWHYLVAENQVEVRPHEENAWVNIRIMRDEKSDHPFVGKLWTRSVELVPLEHDPIDKDAKCLTTRVAMPDSTITTDRQAEKGVVVRIAHSKDGNYLAALRLLTDTIVVHVWPKADLTSKDVREKDVSSLGASFTIDWRKATKTQPGENVSIYDISLGLAISALGDQIAVYQMPRIGDWQDGMEVPTASLGFHLFRNPLANKETTVFVPDPGEAQLISLNGPVEPDQISLIRLRTPTNLKHAIGYASYVGQYEDDSGKLTPAKFIFCNGLYLYAFEVESSELVLSHMISLDGLTPTLSRRFACEMTMDSICENMFLWVEDGGRYCSTWDLSNGSAITRLETSRWRHDNINKTKMSITRSQNIVAIVGFDNSITTFFADSGIEISRRRFMNRRVEFIGFASNQSTELFVVLRERSEEDFSSITLDPFRLDTEFSAPTIPIPTRSTIFCHFGQRLWTGRQIGVLCQPFSGDINFYHVNELSAIDSKGGQGRVNLVMPRYITTSDNIHYELTTNSVSVEDTPIGGVEPSERLVEIWKISENPPTESTERTLVFSFVPEPWEQRAPSHGFFLPTGDRFVVYAKRTIQVWGLPVDKEPCKLLYFWSMFQLQPRVQRNKTEMELVLMEHKRFNGIHFHEYPSSAEQTRVRVNVVSQDKKGGHRADVRSVHVPNWPARLVDSRNTTENCFQSIRLLALAYSIVSSGYEVTQDTGLHNTSHQAHALAILNFVNTHINHTIYTERLLVPALHGSYWPPPTEKKLVTLWTIVLTAQHLLGLCTKLIADLLDKDDCSWIPRKYESINPILVAIRCKNSAAVEAFVDFCVSKTTDGHLAYMLPVVQSFQSLSVLYPDILRNLLRNSSYIPAQNMDFSKSHVTVSGFNWRRLVGRNNPNSLEEYAFPVFSHHLIVLPAFSGHRTRLEAYFKPSGRALTTLATASTRSRSKVTKESTDVATTGDQSVEVSYYDRIYVAPFPRLSMYGADFSQGQNRGQSQFSQMAGKDFFDNPAMMAVLRFKLHTEGFWLYVKSIFNWVDVFSIALTMACQVWVLVFSVMTPEEGDAEGPEPVPLIWLAILAMYLHLLFELRVYRPLGIIVNIILRITYRIAWFFIIFAILIVGFTHTLIYVLYTSKPVCVPDESGKVPDNILDCTTALKAETDYPDGLLQGISGTLFFLAGRYDFLDKNFVSNSAAFHLTVIIFYFVMGLVSLNVLIALMNDAINQCGQEGQLAWLKQWFKMLDEVERIFLQILKIKKLHLLSPDYIYYVAPIEDAEKYRTPSTSTKKSSLSGSCSVLCDSCGQDVSRA</sequence>
<keyword evidence="5 7" id="KW-0472">Membrane</keyword>
<evidence type="ECO:0000313" key="9">
    <source>
        <dbReference type="EMBL" id="KAG0269731.1"/>
    </source>
</evidence>
<comment type="subcellular location">
    <subcellularLocation>
        <location evidence="1">Membrane</location>
        <topology evidence="1">Multi-pass membrane protein</topology>
    </subcellularLocation>
</comment>
<dbReference type="InterPro" id="IPR005821">
    <property type="entry name" value="Ion_trans_dom"/>
</dbReference>
<dbReference type="InterPro" id="IPR024862">
    <property type="entry name" value="TRPV"/>
</dbReference>
<protein>
    <recommendedName>
        <fullName evidence="8">Ion transport domain-containing protein</fullName>
    </recommendedName>
</protein>
<feature type="transmembrane region" description="Helical" evidence="7">
    <location>
        <begin position="2708"/>
        <end position="2731"/>
    </location>
</feature>
<feature type="domain" description="Ion transport" evidence="8">
    <location>
        <begin position="2618"/>
        <end position="2828"/>
    </location>
</feature>
<gene>
    <name evidence="9" type="ORF">DFQ27_002400</name>
</gene>
<name>A0A9P6QIR6_9FUNG</name>